<dbReference type="Proteomes" id="UP000298327">
    <property type="component" value="Unassembled WGS sequence"/>
</dbReference>
<dbReference type="InterPro" id="IPR038071">
    <property type="entry name" value="UROD/MetE-like_sf"/>
</dbReference>
<evidence type="ECO:0000313" key="1">
    <source>
        <dbReference type="EMBL" id="TFY65814.1"/>
    </source>
</evidence>
<protein>
    <submittedName>
        <fullName evidence="1">Uncharacterized protein</fullName>
    </submittedName>
</protein>
<dbReference type="PANTHER" id="PTHR43844:SF1">
    <property type="entry name" value="METHIONINE SYNTHASE"/>
    <property type="match status" value="1"/>
</dbReference>
<dbReference type="PANTHER" id="PTHR43844">
    <property type="entry name" value="METHIONINE SYNTHASE"/>
    <property type="match status" value="1"/>
</dbReference>
<comment type="caution">
    <text evidence="1">The sequence shown here is derived from an EMBL/GenBank/DDBJ whole genome shotgun (WGS) entry which is preliminary data.</text>
</comment>
<organism evidence="1 2">
    <name type="scientific">Dentipellis fragilis</name>
    <dbReference type="NCBI Taxonomy" id="205917"/>
    <lineage>
        <taxon>Eukaryota</taxon>
        <taxon>Fungi</taxon>
        <taxon>Dikarya</taxon>
        <taxon>Basidiomycota</taxon>
        <taxon>Agaricomycotina</taxon>
        <taxon>Agaricomycetes</taxon>
        <taxon>Russulales</taxon>
        <taxon>Hericiaceae</taxon>
        <taxon>Dentipellis</taxon>
    </lineage>
</organism>
<dbReference type="EMBL" id="SEOQ01000305">
    <property type="protein sequence ID" value="TFY65814.1"/>
    <property type="molecule type" value="Genomic_DNA"/>
</dbReference>
<dbReference type="Gene3D" id="3.20.20.210">
    <property type="match status" value="1"/>
</dbReference>
<name>A0A4Y9YTQ4_9AGAM</name>
<dbReference type="SUPFAM" id="SSF51726">
    <property type="entry name" value="UROD/MetE-like"/>
    <property type="match status" value="1"/>
</dbReference>
<keyword evidence="2" id="KW-1185">Reference proteome</keyword>
<evidence type="ECO:0000313" key="2">
    <source>
        <dbReference type="Proteomes" id="UP000298327"/>
    </source>
</evidence>
<dbReference type="OrthoDB" id="7772923at2759"/>
<reference evidence="1 2" key="1">
    <citation type="submission" date="2019-02" db="EMBL/GenBank/DDBJ databases">
        <title>Genome sequencing of the rare red list fungi Dentipellis fragilis.</title>
        <authorList>
            <person name="Buettner E."/>
            <person name="Kellner H."/>
        </authorList>
    </citation>
    <scope>NUCLEOTIDE SEQUENCE [LARGE SCALE GENOMIC DNA]</scope>
    <source>
        <strain evidence="1 2">DSM 105465</strain>
    </source>
</reference>
<gene>
    <name evidence="1" type="ORF">EVG20_g5274</name>
</gene>
<proteinExistence type="predicted"/>
<dbReference type="STRING" id="205917.A0A4Y9YTQ4"/>
<sequence length="220" mass="24616">MRVGICSKLPLADKIFALAFQIDDPDMIENKIHQAAHVIARGQNRTCEEVLDQICINPQCGFAANWDGNSHVTEATMRAKLELLVKVSKDIWKVIILPVTGHICIYDTVSAPPRKGDDVIPRLISMNIGYHNMSLCGLFSTPGSMHTHFLNLVLRLYMKSRLFLRGLSADISIDRSSNANVFYPSHQFSAHGIMRTVLRIPGDDFVSALRLQCQINRSGR</sequence>
<dbReference type="AlphaFoldDB" id="A0A4Y9YTQ4"/>
<accession>A0A4Y9YTQ4</accession>